<dbReference type="GO" id="GO:0008235">
    <property type="term" value="F:metalloexopeptidase activity"/>
    <property type="evidence" value="ECO:0007669"/>
    <property type="project" value="InterPro"/>
</dbReference>
<keyword evidence="12" id="KW-1185">Reference proteome</keyword>
<evidence type="ECO:0000256" key="9">
    <source>
        <dbReference type="SAM" id="SignalP"/>
    </source>
</evidence>
<dbReference type="Proteomes" id="UP000569732">
    <property type="component" value="Unassembled WGS sequence"/>
</dbReference>
<gene>
    <name evidence="11" type="ORF">H0A36_09655</name>
</gene>
<accession>A0A853IFJ0</accession>
<evidence type="ECO:0000256" key="7">
    <source>
        <dbReference type="PIRSR" id="PIRSR036685-1"/>
    </source>
</evidence>
<feature type="signal peptide" evidence="9">
    <location>
        <begin position="1"/>
        <end position="19"/>
    </location>
</feature>
<dbReference type="AlphaFoldDB" id="A0A853IFJ0"/>
<feature type="binding site" evidence="7">
    <location>
        <position position="294"/>
    </location>
    <ligand>
        <name>Zn(2+)</name>
        <dbReference type="ChEBI" id="CHEBI:29105"/>
        <label>2</label>
        <note>catalytic</note>
    </ligand>
</feature>
<keyword evidence="4 9" id="KW-0732">Signal</keyword>
<feature type="disulfide bond" evidence="8">
    <location>
        <begin position="365"/>
        <end position="369"/>
    </location>
</feature>
<evidence type="ECO:0000256" key="4">
    <source>
        <dbReference type="ARBA" id="ARBA00022729"/>
    </source>
</evidence>
<name>A0A853IFJ0_9GAMM</name>
<sequence>MVKLRTVVLTSSVIATCFAQTTLAQMNSKDHKWITLGKDAALTIEQLVPGLLSERKIIKKPVVNGEVSNNDNISPDKQSTIVVRSINSKRIEVLSVYMHRLFNRCGGFMVHPSYQSAHKFLKQTHRYVDRAKHRAASDIAETTYSINQQQQVAQLLPQITESQIRHTIGKLSAYQNRYYLSETGVQAAKFIKRQWAHLARNRDDIQVKLFNHDSYPQSSVIMTIPGKTKPDEIVVVGGHLDSINGGDPRLTALAPGADDNASGIATITEIIRVLLKNDFYPERTIQFMGYAAEEIGLLGSSDIAAQYREANKKIVGVVQFDMTNFQGSANDIVLMEDYTDPAQNQFLARLARTYLPEMQIGYSKCGYGCSDHASWTANGYPASFPFEATMDKLNWKIHSTEDTIEQSGGHALHAHKFAKLGIAYVVEVAIPFSHDF</sequence>
<dbReference type="GO" id="GO:0046872">
    <property type="term" value="F:metal ion binding"/>
    <property type="evidence" value="ECO:0007669"/>
    <property type="project" value="UniProtKB-KW"/>
</dbReference>
<dbReference type="EMBL" id="JACCKB010000012">
    <property type="protein sequence ID" value="NYZ66276.1"/>
    <property type="molecule type" value="Genomic_DNA"/>
</dbReference>
<dbReference type="Gene3D" id="3.40.630.10">
    <property type="entry name" value="Zn peptidases"/>
    <property type="match status" value="1"/>
</dbReference>
<evidence type="ECO:0000256" key="5">
    <source>
        <dbReference type="ARBA" id="ARBA00022801"/>
    </source>
</evidence>
<dbReference type="GO" id="GO:0006508">
    <property type="term" value="P:proteolysis"/>
    <property type="evidence" value="ECO:0007669"/>
    <property type="project" value="UniProtKB-KW"/>
</dbReference>
<evidence type="ECO:0000256" key="8">
    <source>
        <dbReference type="PIRSR" id="PIRSR036685-2"/>
    </source>
</evidence>
<feature type="binding site" evidence="7">
    <location>
        <position position="321"/>
    </location>
    <ligand>
        <name>Zn(2+)</name>
        <dbReference type="ChEBI" id="CHEBI:29105"/>
        <label>1</label>
    </ligand>
</feature>
<keyword evidence="6 7" id="KW-0862">Zinc</keyword>
<feature type="binding site" evidence="7">
    <location>
        <position position="398"/>
    </location>
    <ligand>
        <name>Zn(2+)</name>
        <dbReference type="ChEBI" id="CHEBI:29105"/>
        <label>2</label>
        <note>catalytic</note>
    </ligand>
</feature>
<evidence type="ECO:0000256" key="2">
    <source>
        <dbReference type="ARBA" id="ARBA00022670"/>
    </source>
</evidence>
<organism evidence="11 12">
    <name type="scientific">Spartinivicinus marinus</name>
    <dbReference type="NCBI Taxonomy" id="2994442"/>
    <lineage>
        <taxon>Bacteria</taxon>
        <taxon>Pseudomonadati</taxon>
        <taxon>Pseudomonadota</taxon>
        <taxon>Gammaproteobacteria</taxon>
        <taxon>Oceanospirillales</taxon>
        <taxon>Zooshikellaceae</taxon>
        <taxon>Spartinivicinus</taxon>
    </lineage>
</organism>
<dbReference type="InterPro" id="IPR045175">
    <property type="entry name" value="M28_fam"/>
</dbReference>
<keyword evidence="2" id="KW-0645">Protease</keyword>
<dbReference type="GO" id="GO:0004177">
    <property type="term" value="F:aminopeptidase activity"/>
    <property type="evidence" value="ECO:0007669"/>
    <property type="project" value="UniProtKB-KW"/>
</dbReference>
<proteinExistence type="predicted"/>
<keyword evidence="8" id="KW-1015">Disulfide bond</keyword>
<dbReference type="InterPro" id="IPR012189">
    <property type="entry name" value="Pept_M28E_Ap1"/>
</dbReference>
<dbReference type="InterPro" id="IPR007484">
    <property type="entry name" value="Peptidase_M28"/>
</dbReference>
<evidence type="ECO:0000256" key="3">
    <source>
        <dbReference type="ARBA" id="ARBA00022723"/>
    </source>
</evidence>
<dbReference type="SUPFAM" id="SSF53187">
    <property type="entry name" value="Zn-dependent exopeptidases"/>
    <property type="match status" value="1"/>
</dbReference>
<feature type="binding site" evidence="7">
    <location>
        <position position="259"/>
    </location>
    <ligand>
        <name>Zn(2+)</name>
        <dbReference type="ChEBI" id="CHEBI:29105"/>
        <label>1</label>
    </ligand>
</feature>
<feature type="chain" id="PRO_5032273235" evidence="9">
    <location>
        <begin position="20"/>
        <end position="436"/>
    </location>
</feature>
<dbReference type="PIRSF" id="PIRSF036685">
    <property type="entry name" value="BacLeuNPeptidase"/>
    <property type="match status" value="1"/>
</dbReference>
<dbReference type="PANTHER" id="PTHR12147">
    <property type="entry name" value="METALLOPEPTIDASE M28 FAMILY MEMBER"/>
    <property type="match status" value="1"/>
</dbReference>
<keyword evidence="1" id="KW-0031">Aminopeptidase</keyword>
<evidence type="ECO:0000313" key="12">
    <source>
        <dbReference type="Proteomes" id="UP000569732"/>
    </source>
</evidence>
<evidence type="ECO:0000259" key="10">
    <source>
        <dbReference type="Pfam" id="PF04389"/>
    </source>
</evidence>
<evidence type="ECO:0000256" key="1">
    <source>
        <dbReference type="ARBA" id="ARBA00022438"/>
    </source>
</evidence>
<feature type="domain" description="Peptidase M28" evidence="10">
    <location>
        <begin position="220"/>
        <end position="416"/>
    </location>
</feature>
<dbReference type="RefSeq" id="WP_180568304.1">
    <property type="nucleotide sequence ID" value="NZ_JACCKB010000012.1"/>
</dbReference>
<feature type="binding site" evidence="7">
    <location>
        <position position="239"/>
    </location>
    <ligand>
        <name>Zn(2+)</name>
        <dbReference type="ChEBI" id="CHEBI:29105"/>
        <label>1</label>
    </ligand>
</feature>
<evidence type="ECO:0000313" key="11">
    <source>
        <dbReference type="EMBL" id="NYZ66276.1"/>
    </source>
</evidence>
<comment type="caution">
    <text evidence="11">The sequence shown here is derived from an EMBL/GenBank/DDBJ whole genome shotgun (WGS) entry which is preliminary data.</text>
</comment>
<protein>
    <submittedName>
        <fullName evidence="11">M20/M25/M40 family metallo-hydrolase</fullName>
    </submittedName>
</protein>
<keyword evidence="3 7" id="KW-0479">Metal-binding</keyword>
<comment type="cofactor">
    <cofactor evidence="7">
        <name>Zn(2+)</name>
        <dbReference type="ChEBI" id="CHEBI:29105"/>
    </cofactor>
    <text evidence="7">Binds 2 Zn(2+) ions per subunit.</text>
</comment>
<dbReference type="Pfam" id="PF04389">
    <property type="entry name" value="Peptidase_M28"/>
    <property type="match status" value="1"/>
</dbReference>
<keyword evidence="5" id="KW-0378">Hydrolase</keyword>
<dbReference type="PANTHER" id="PTHR12147:SF56">
    <property type="entry name" value="AMINOPEPTIDASE YDR415C-RELATED"/>
    <property type="match status" value="1"/>
</dbReference>
<reference evidence="11 12" key="1">
    <citation type="submission" date="2020-07" db="EMBL/GenBank/DDBJ databases">
        <title>Endozoicomonas sp. nov., isolated from sediment.</title>
        <authorList>
            <person name="Gu T."/>
        </authorList>
    </citation>
    <scope>NUCLEOTIDE SEQUENCE [LARGE SCALE GENOMIC DNA]</scope>
    <source>
        <strain evidence="11 12">SM1973</strain>
    </source>
</reference>
<evidence type="ECO:0000256" key="6">
    <source>
        <dbReference type="ARBA" id="ARBA00022833"/>
    </source>
</evidence>